<sequence>MTTASSSSDSDCSDKTRDHSVNSTSDSDSKLRRRKSKSFSKKPKKETPPDKRRVRTGCLTCRSKHKKCDETKPVCKFCQSKNLQCIWPHEGMSRPAQLNDTLKQILSLKKVDNNELSTISNTSASLPGYTLSQKLGFLSGSLNFNTDLHPKYLQLPSNFPAILSIIPALQSGNFSSNVSSFIFFNDKSVTSTNSLFTQSLTNLLSNYFLTDPTYILHLSNPNHILSLSRESKALTYAILAISSRLLEQFDTSYSGENTLDFYLLSVRELSKYLRNEVQGILKEKVSSKECIWWTVVLLAWFEVFSVKPEDCWDRIEGIINFFDSLGISEDTKSFQTFTGLIMVPWCCKMKYLEDNSDDPINSNCSSIFIDSSAEFSLRKLCASKHDILNLACQSFFVKDEVKQWVDLWNTLLEWKSRTTGNEEFKQPDGAIILAVDKDLFSYILYHTACYHLLSNKPDNVSLIFQNPNDYSTIVAFAMGQDRHDCDNLIQWHRNRLIKILESNMITKNKKSIYSSCACWFAGFVLNDDKYDKTEIKHLLQKISSWCNLEIFKWLIETYN</sequence>
<dbReference type="Pfam" id="PF11951">
    <property type="entry name" value="Fungal_trans_2"/>
    <property type="match status" value="1"/>
</dbReference>
<dbReference type="PANTHER" id="PTHR37534:SF46">
    <property type="entry name" value="ZN(II)2CYS6 TRANSCRIPTION FACTOR (EUROFUNG)"/>
    <property type="match status" value="1"/>
</dbReference>
<feature type="compositionally biased region" description="Basic residues" evidence="3">
    <location>
        <begin position="31"/>
        <end position="44"/>
    </location>
</feature>
<feature type="domain" description="Zn(2)-C6 fungal-type" evidence="4">
    <location>
        <begin position="57"/>
        <end position="87"/>
    </location>
</feature>
<dbReference type="InterPro" id="IPR036864">
    <property type="entry name" value="Zn2-C6_fun-type_DNA-bd_sf"/>
</dbReference>
<gene>
    <name evidence="5" type="ORF">PICMEDRAFT_14750</name>
</gene>
<dbReference type="GO" id="GO:0008270">
    <property type="term" value="F:zinc ion binding"/>
    <property type="evidence" value="ECO:0007669"/>
    <property type="project" value="InterPro"/>
</dbReference>
<dbReference type="InterPro" id="IPR021858">
    <property type="entry name" value="Fun_TF"/>
</dbReference>
<dbReference type="GeneID" id="30177198"/>
<comment type="subcellular location">
    <subcellularLocation>
        <location evidence="1">Nucleus</location>
    </subcellularLocation>
</comment>
<keyword evidence="6" id="KW-1185">Reference proteome</keyword>
<keyword evidence="2" id="KW-0539">Nucleus</keyword>
<dbReference type="PROSITE" id="PS00463">
    <property type="entry name" value="ZN2_CY6_FUNGAL_1"/>
    <property type="match status" value="1"/>
</dbReference>
<dbReference type="CDD" id="cd00067">
    <property type="entry name" value="GAL4"/>
    <property type="match status" value="1"/>
</dbReference>
<feature type="compositionally biased region" description="Low complexity" evidence="3">
    <location>
        <begin position="1"/>
        <end position="10"/>
    </location>
</feature>
<evidence type="ECO:0000256" key="3">
    <source>
        <dbReference type="SAM" id="MobiDB-lite"/>
    </source>
</evidence>
<dbReference type="Proteomes" id="UP000094455">
    <property type="component" value="Unassembled WGS sequence"/>
</dbReference>
<dbReference type="GO" id="GO:0000981">
    <property type="term" value="F:DNA-binding transcription factor activity, RNA polymerase II-specific"/>
    <property type="evidence" value="ECO:0007669"/>
    <property type="project" value="InterPro"/>
</dbReference>
<name>A0A1E3NSZ8_9ASCO</name>
<feature type="region of interest" description="Disordered" evidence="3">
    <location>
        <begin position="1"/>
        <end position="53"/>
    </location>
</feature>
<dbReference type="PROSITE" id="PS50048">
    <property type="entry name" value="ZN2_CY6_FUNGAL_2"/>
    <property type="match status" value="1"/>
</dbReference>
<dbReference type="Gene3D" id="4.10.240.10">
    <property type="entry name" value="Zn(2)-C6 fungal-type DNA-binding domain"/>
    <property type="match status" value="1"/>
</dbReference>
<dbReference type="AlphaFoldDB" id="A0A1E3NSZ8"/>
<evidence type="ECO:0000313" key="6">
    <source>
        <dbReference type="Proteomes" id="UP000094455"/>
    </source>
</evidence>
<organism evidence="5 6">
    <name type="scientific">Pichia membranifaciens NRRL Y-2026</name>
    <dbReference type="NCBI Taxonomy" id="763406"/>
    <lineage>
        <taxon>Eukaryota</taxon>
        <taxon>Fungi</taxon>
        <taxon>Dikarya</taxon>
        <taxon>Ascomycota</taxon>
        <taxon>Saccharomycotina</taxon>
        <taxon>Pichiomycetes</taxon>
        <taxon>Pichiales</taxon>
        <taxon>Pichiaceae</taxon>
        <taxon>Pichia</taxon>
    </lineage>
</organism>
<dbReference type="SUPFAM" id="SSF57701">
    <property type="entry name" value="Zn2/Cys6 DNA-binding domain"/>
    <property type="match status" value="1"/>
</dbReference>
<dbReference type="PANTHER" id="PTHR37534">
    <property type="entry name" value="TRANSCRIPTIONAL ACTIVATOR PROTEIN UGA3"/>
    <property type="match status" value="1"/>
</dbReference>
<dbReference type="STRING" id="763406.A0A1E3NSZ8"/>
<dbReference type="OrthoDB" id="415590at2759"/>
<dbReference type="GO" id="GO:0005634">
    <property type="term" value="C:nucleus"/>
    <property type="evidence" value="ECO:0007669"/>
    <property type="project" value="UniProtKB-SubCell"/>
</dbReference>
<evidence type="ECO:0000256" key="1">
    <source>
        <dbReference type="ARBA" id="ARBA00004123"/>
    </source>
</evidence>
<accession>A0A1E3NSZ8</accession>
<proteinExistence type="predicted"/>
<dbReference type="SMART" id="SM00066">
    <property type="entry name" value="GAL4"/>
    <property type="match status" value="1"/>
</dbReference>
<evidence type="ECO:0000259" key="4">
    <source>
        <dbReference type="PROSITE" id="PS50048"/>
    </source>
</evidence>
<dbReference type="InterPro" id="IPR001138">
    <property type="entry name" value="Zn2Cys6_DnaBD"/>
</dbReference>
<dbReference type="EMBL" id="KV454001">
    <property type="protein sequence ID" value="ODQ49277.1"/>
    <property type="molecule type" value="Genomic_DNA"/>
</dbReference>
<evidence type="ECO:0000256" key="2">
    <source>
        <dbReference type="ARBA" id="ARBA00023242"/>
    </source>
</evidence>
<dbReference type="Pfam" id="PF00172">
    <property type="entry name" value="Zn_clus"/>
    <property type="match status" value="1"/>
</dbReference>
<evidence type="ECO:0000313" key="5">
    <source>
        <dbReference type="EMBL" id="ODQ49277.1"/>
    </source>
</evidence>
<protein>
    <recommendedName>
        <fullName evidence="4">Zn(2)-C6 fungal-type domain-containing protein</fullName>
    </recommendedName>
</protein>
<reference evidence="5 6" key="1">
    <citation type="journal article" date="2016" name="Proc. Natl. Acad. Sci. U.S.A.">
        <title>Comparative genomics of biotechnologically important yeasts.</title>
        <authorList>
            <person name="Riley R."/>
            <person name="Haridas S."/>
            <person name="Wolfe K.H."/>
            <person name="Lopes M.R."/>
            <person name="Hittinger C.T."/>
            <person name="Goeker M."/>
            <person name="Salamov A.A."/>
            <person name="Wisecaver J.H."/>
            <person name="Long T.M."/>
            <person name="Calvey C.H."/>
            <person name="Aerts A.L."/>
            <person name="Barry K.W."/>
            <person name="Choi C."/>
            <person name="Clum A."/>
            <person name="Coughlan A.Y."/>
            <person name="Deshpande S."/>
            <person name="Douglass A.P."/>
            <person name="Hanson S.J."/>
            <person name="Klenk H.-P."/>
            <person name="LaButti K.M."/>
            <person name="Lapidus A."/>
            <person name="Lindquist E.A."/>
            <person name="Lipzen A.M."/>
            <person name="Meier-Kolthoff J.P."/>
            <person name="Ohm R.A."/>
            <person name="Otillar R.P."/>
            <person name="Pangilinan J.L."/>
            <person name="Peng Y."/>
            <person name="Rokas A."/>
            <person name="Rosa C.A."/>
            <person name="Scheuner C."/>
            <person name="Sibirny A.A."/>
            <person name="Slot J.C."/>
            <person name="Stielow J.B."/>
            <person name="Sun H."/>
            <person name="Kurtzman C.P."/>
            <person name="Blackwell M."/>
            <person name="Grigoriev I.V."/>
            <person name="Jeffries T.W."/>
        </authorList>
    </citation>
    <scope>NUCLEOTIDE SEQUENCE [LARGE SCALE GENOMIC DNA]</scope>
    <source>
        <strain evidence="5 6">NRRL Y-2026</strain>
    </source>
</reference>
<dbReference type="RefSeq" id="XP_019020390.1">
    <property type="nucleotide sequence ID" value="XM_019160511.1"/>
</dbReference>